<evidence type="ECO:0000313" key="4">
    <source>
        <dbReference type="WBParaSite" id="HPBE_0001211801-mRNA-1"/>
    </source>
</evidence>
<dbReference type="AlphaFoldDB" id="A0A183FV33"/>
<evidence type="ECO:0000313" key="3">
    <source>
        <dbReference type="Proteomes" id="UP000050761"/>
    </source>
</evidence>
<feature type="compositionally biased region" description="Acidic residues" evidence="1">
    <location>
        <begin position="35"/>
        <end position="44"/>
    </location>
</feature>
<gene>
    <name evidence="2" type="ORF">HPBE_LOCUS12119</name>
</gene>
<accession>A0A183FV33</accession>
<protein>
    <submittedName>
        <fullName evidence="4">DDE_Tnp_1_7 domain-containing protein</fullName>
    </submittedName>
</protein>
<name>A0A183FV33_HELPZ</name>
<feature type="compositionally biased region" description="Basic and acidic residues" evidence="1">
    <location>
        <begin position="45"/>
        <end position="59"/>
    </location>
</feature>
<reference evidence="4" key="2">
    <citation type="submission" date="2019-09" db="UniProtKB">
        <authorList>
            <consortium name="WormBaseParasite"/>
        </authorList>
    </citation>
    <scope>IDENTIFICATION</scope>
</reference>
<keyword evidence="3" id="KW-1185">Reference proteome</keyword>
<dbReference type="WBParaSite" id="HPBE_0001211801-mRNA-1">
    <property type="protein sequence ID" value="HPBE_0001211801-mRNA-1"/>
    <property type="gene ID" value="HPBE_0001211801"/>
</dbReference>
<reference evidence="2 3" key="1">
    <citation type="submission" date="2018-11" db="EMBL/GenBank/DDBJ databases">
        <authorList>
            <consortium name="Pathogen Informatics"/>
        </authorList>
    </citation>
    <scope>NUCLEOTIDE SEQUENCE [LARGE SCALE GENOMIC DNA]</scope>
</reference>
<dbReference type="EMBL" id="UZAH01027362">
    <property type="protein sequence ID" value="VDO90993.1"/>
    <property type="molecule type" value="Genomic_DNA"/>
</dbReference>
<sequence length="189" mass="20702">MSSSSGRILTSGGSQGIDTDLLVWPAGKNCALWQTDDDDEEEDSSCSRDDDVNSPDRPRRSGAARFNINYHVPPQKITVEQHPTDALSFDQLPAAIGRHYKTPDFISLNHGCIRSAVTNSFRGEKLAESWQHMNHRSLNALGSMMINVSVKVLGRDEANDRSVAASATAENNATKARHTMLLCPFVCVC</sequence>
<evidence type="ECO:0000256" key="1">
    <source>
        <dbReference type="SAM" id="MobiDB-lite"/>
    </source>
</evidence>
<organism evidence="3 4">
    <name type="scientific">Heligmosomoides polygyrus</name>
    <name type="common">Parasitic roundworm</name>
    <dbReference type="NCBI Taxonomy" id="6339"/>
    <lineage>
        <taxon>Eukaryota</taxon>
        <taxon>Metazoa</taxon>
        <taxon>Ecdysozoa</taxon>
        <taxon>Nematoda</taxon>
        <taxon>Chromadorea</taxon>
        <taxon>Rhabditida</taxon>
        <taxon>Rhabditina</taxon>
        <taxon>Rhabditomorpha</taxon>
        <taxon>Strongyloidea</taxon>
        <taxon>Heligmosomidae</taxon>
        <taxon>Heligmosomoides</taxon>
    </lineage>
</organism>
<proteinExistence type="predicted"/>
<accession>A0A3P8AIC0</accession>
<feature type="region of interest" description="Disordered" evidence="1">
    <location>
        <begin position="33"/>
        <end position="62"/>
    </location>
</feature>
<dbReference type="Proteomes" id="UP000050761">
    <property type="component" value="Unassembled WGS sequence"/>
</dbReference>
<evidence type="ECO:0000313" key="2">
    <source>
        <dbReference type="EMBL" id="VDO90993.1"/>
    </source>
</evidence>